<dbReference type="EMBL" id="QGTS01000014">
    <property type="protein sequence ID" value="PWW04967.1"/>
    <property type="molecule type" value="Genomic_DNA"/>
</dbReference>
<reference evidence="1 2" key="1">
    <citation type="submission" date="2018-05" db="EMBL/GenBank/DDBJ databases">
        <title>Genomic Encyclopedia of Type Strains, Phase IV (KMG-IV): sequencing the most valuable type-strain genomes for metagenomic binning, comparative biology and taxonomic classification.</title>
        <authorList>
            <person name="Goeker M."/>
        </authorList>
    </citation>
    <scope>NUCLEOTIDE SEQUENCE [LARGE SCALE GENOMIC DNA]</scope>
    <source>
        <strain evidence="1 2">DSM 19579</strain>
    </source>
</reference>
<keyword evidence="2" id="KW-1185">Reference proteome</keyword>
<dbReference type="Pfam" id="PF13988">
    <property type="entry name" value="DUF4225"/>
    <property type="match status" value="1"/>
</dbReference>
<dbReference type="AlphaFoldDB" id="A0A317PWW6"/>
<dbReference type="OrthoDB" id="6534834at2"/>
<evidence type="ECO:0000313" key="1">
    <source>
        <dbReference type="EMBL" id="PWW04967.1"/>
    </source>
</evidence>
<sequence>MPLHNPDQGDFERKAKELENYARQLASRYMFSTSEDFVYEQQVFIESLKRDIKTNCMSWRYGIAEIDRNIEYLKKQETMLLTQQIQMYAIIEKVEDQRNTNIRLARIGFVAAAAQVMGGIGICTESLGTACAGYGSPNIIQGLNNFYENGYYLLFQESTSGTVRDAYRYIVSKFGGSNNTADLIYGTVDIGLTTSSYTKLMMLSREKSWSLFRHIRSDYIRGWKTVTVPNMLVDGIGTSATGYQMYQIRQNQILEEAKEKTK</sequence>
<evidence type="ECO:0000313" key="2">
    <source>
        <dbReference type="Proteomes" id="UP000246744"/>
    </source>
</evidence>
<gene>
    <name evidence="1" type="ORF">DES37_11463</name>
</gene>
<proteinExistence type="predicted"/>
<name>A0A317PWW6_9ENTR</name>
<dbReference type="Proteomes" id="UP000246744">
    <property type="component" value="Unassembled WGS sequence"/>
</dbReference>
<organism evidence="1 2">
    <name type="scientific">Mangrovibacter plantisponsor</name>
    <dbReference type="NCBI Taxonomy" id="451513"/>
    <lineage>
        <taxon>Bacteria</taxon>
        <taxon>Pseudomonadati</taxon>
        <taxon>Pseudomonadota</taxon>
        <taxon>Gammaproteobacteria</taxon>
        <taxon>Enterobacterales</taxon>
        <taxon>Enterobacteriaceae</taxon>
        <taxon>Mangrovibacter</taxon>
    </lineage>
</organism>
<comment type="caution">
    <text evidence="1">The sequence shown here is derived from an EMBL/GenBank/DDBJ whole genome shotgun (WGS) entry which is preliminary data.</text>
</comment>
<protein>
    <submittedName>
        <fullName evidence="1">Uncharacterized protein DUF4225</fullName>
    </submittedName>
</protein>
<dbReference type="InterPro" id="IPR025320">
    <property type="entry name" value="DUF4225"/>
</dbReference>
<dbReference type="RefSeq" id="WP_110027516.1">
    <property type="nucleotide sequence ID" value="NZ_QGTS01000014.1"/>
</dbReference>
<accession>A0A317PWW6</accession>